<evidence type="ECO:0000256" key="1">
    <source>
        <dbReference type="SAM" id="MobiDB-lite"/>
    </source>
</evidence>
<dbReference type="eggNOG" id="ENOG502SCVB">
    <property type="taxonomic scope" value="Eukaryota"/>
</dbReference>
<dbReference type="GeneID" id="6005253"/>
<evidence type="ECO:0000256" key="2">
    <source>
        <dbReference type="SAM" id="Phobius"/>
    </source>
</evidence>
<evidence type="ECO:0000313" key="3">
    <source>
        <dbReference type="EMBL" id="EAU92991.2"/>
    </source>
</evidence>
<dbReference type="HOGENOM" id="CLU_1547679_0_0_1"/>
<dbReference type="EMBL" id="AACS02000001">
    <property type="protein sequence ID" value="EAU92991.2"/>
    <property type="molecule type" value="Genomic_DNA"/>
</dbReference>
<dbReference type="KEGG" id="cci:CC1G_06711"/>
<feature type="transmembrane region" description="Helical" evidence="2">
    <location>
        <begin position="12"/>
        <end position="31"/>
    </location>
</feature>
<dbReference type="VEuPathDB" id="FungiDB:CC1G_06711"/>
<organism evidence="3 4">
    <name type="scientific">Coprinopsis cinerea (strain Okayama-7 / 130 / ATCC MYA-4618 / FGSC 9003)</name>
    <name type="common">Inky cap fungus</name>
    <name type="synonym">Hormographiella aspergillata</name>
    <dbReference type="NCBI Taxonomy" id="240176"/>
    <lineage>
        <taxon>Eukaryota</taxon>
        <taxon>Fungi</taxon>
        <taxon>Dikarya</taxon>
        <taxon>Basidiomycota</taxon>
        <taxon>Agaricomycotina</taxon>
        <taxon>Agaricomycetes</taxon>
        <taxon>Agaricomycetidae</taxon>
        <taxon>Agaricales</taxon>
        <taxon>Agaricineae</taxon>
        <taxon>Psathyrellaceae</taxon>
        <taxon>Coprinopsis</taxon>
    </lineage>
</organism>
<dbReference type="AlphaFoldDB" id="A8N1N1"/>
<proteinExistence type="predicted"/>
<name>A8N1N1_COPC7</name>
<protein>
    <submittedName>
        <fullName evidence="3">Uncharacterized protein</fullName>
    </submittedName>
</protein>
<evidence type="ECO:0000313" key="4">
    <source>
        <dbReference type="Proteomes" id="UP000001861"/>
    </source>
</evidence>
<dbReference type="OrthoDB" id="2500246at2759"/>
<dbReference type="InParanoid" id="A8N1N1"/>
<sequence>MDFIQSLDSSKLTLYGTALSFLLSTTPALSYNFPLFLFGTYIQEQNDAVQSLQTFTGLLAASILFDVISFFTIQHTFWTSILTVFLLLLKVPTFLAFTAALRQRGSELSLGMGGANIQGATLWAMPGGFTSNSRDGYQPVDDDAFVRPAHQSIPTNPPMPQPAPANPAPAPPGAYQNV</sequence>
<feature type="region of interest" description="Disordered" evidence="1">
    <location>
        <begin position="148"/>
        <end position="178"/>
    </location>
</feature>
<gene>
    <name evidence="3" type="ORF">CC1G_06711</name>
</gene>
<reference evidence="3 4" key="1">
    <citation type="journal article" date="2010" name="Proc. Natl. Acad. Sci. U.S.A.">
        <title>Insights into evolution of multicellular fungi from the assembled chromosomes of the mushroom Coprinopsis cinerea (Coprinus cinereus).</title>
        <authorList>
            <person name="Stajich J.E."/>
            <person name="Wilke S.K."/>
            <person name="Ahren D."/>
            <person name="Au C.H."/>
            <person name="Birren B.W."/>
            <person name="Borodovsky M."/>
            <person name="Burns C."/>
            <person name="Canback B."/>
            <person name="Casselton L.A."/>
            <person name="Cheng C.K."/>
            <person name="Deng J."/>
            <person name="Dietrich F.S."/>
            <person name="Fargo D.C."/>
            <person name="Farman M.L."/>
            <person name="Gathman A.C."/>
            <person name="Goldberg J."/>
            <person name="Guigo R."/>
            <person name="Hoegger P.J."/>
            <person name="Hooker J.B."/>
            <person name="Huggins A."/>
            <person name="James T.Y."/>
            <person name="Kamada T."/>
            <person name="Kilaru S."/>
            <person name="Kodira C."/>
            <person name="Kues U."/>
            <person name="Kupfer D."/>
            <person name="Kwan H.S."/>
            <person name="Lomsadze A."/>
            <person name="Li W."/>
            <person name="Lilly W.W."/>
            <person name="Ma L.J."/>
            <person name="Mackey A.J."/>
            <person name="Manning G."/>
            <person name="Martin F."/>
            <person name="Muraguchi H."/>
            <person name="Natvig D.O."/>
            <person name="Palmerini H."/>
            <person name="Ramesh M.A."/>
            <person name="Rehmeyer C.J."/>
            <person name="Roe B.A."/>
            <person name="Shenoy N."/>
            <person name="Stanke M."/>
            <person name="Ter-Hovhannisyan V."/>
            <person name="Tunlid A."/>
            <person name="Velagapudi R."/>
            <person name="Vision T.J."/>
            <person name="Zeng Q."/>
            <person name="Zolan M.E."/>
            <person name="Pukkila P.J."/>
        </authorList>
    </citation>
    <scope>NUCLEOTIDE SEQUENCE [LARGE SCALE GENOMIC DNA]</scope>
    <source>
        <strain evidence="4">Okayama-7 / 130 / ATCC MYA-4618 / FGSC 9003</strain>
    </source>
</reference>
<dbReference type="RefSeq" id="XP_001828725.2">
    <property type="nucleotide sequence ID" value="XM_001828673.2"/>
</dbReference>
<feature type="transmembrane region" description="Helical" evidence="2">
    <location>
        <begin position="52"/>
        <end position="71"/>
    </location>
</feature>
<accession>A8N1N1</accession>
<keyword evidence="4" id="KW-1185">Reference proteome</keyword>
<feature type="transmembrane region" description="Helical" evidence="2">
    <location>
        <begin position="77"/>
        <end position="101"/>
    </location>
</feature>
<keyword evidence="2" id="KW-1133">Transmembrane helix</keyword>
<feature type="compositionally biased region" description="Pro residues" evidence="1">
    <location>
        <begin position="155"/>
        <end position="172"/>
    </location>
</feature>
<comment type="caution">
    <text evidence="3">The sequence shown here is derived from an EMBL/GenBank/DDBJ whole genome shotgun (WGS) entry which is preliminary data.</text>
</comment>
<dbReference type="OMA" id="PIYNFPL"/>
<keyword evidence="2" id="KW-0472">Membrane</keyword>
<dbReference type="Proteomes" id="UP000001861">
    <property type="component" value="Unassembled WGS sequence"/>
</dbReference>
<keyword evidence="2" id="KW-0812">Transmembrane</keyword>